<accession>A0ABN9XZV0</accession>
<feature type="compositionally biased region" description="Low complexity" evidence="1">
    <location>
        <begin position="20"/>
        <end position="45"/>
    </location>
</feature>
<proteinExistence type="predicted"/>
<gene>
    <name evidence="2" type="ORF">PCOR1329_LOCUS80231</name>
</gene>
<dbReference type="Proteomes" id="UP001189429">
    <property type="component" value="Unassembled WGS sequence"/>
</dbReference>
<reference evidence="2" key="1">
    <citation type="submission" date="2023-10" db="EMBL/GenBank/DDBJ databases">
        <authorList>
            <person name="Chen Y."/>
            <person name="Shah S."/>
            <person name="Dougan E. K."/>
            <person name="Thang M."/>
            <person name="Chan C."/>
        </authorList>
    </citation>
    <scope>NUCLEOTIDE SEQUENCE [LARGE SCALE GENOMIC DNA]</scope>
</reference>
<dbReference type="EMBL" id="CAUYUJ010021351">
    <property type="protein sequence ID" value="CAK0904098.1"/>
    <property type="molecule type" value="Genomic_DNA"/>
</dbReference>
<feature type="non-terminal residue" evidence="2">
    <location>
        <position position="1"/>
    </location>
</feature>
<sequence length="216" mass="22817">LLLLLLLSPPPPPPPPPPRSSLLLAPRSSLLAPPPSSRLSAASPRPRGDDLLGGGPGLRELPHAAGRREPCQVHGPDRGRQGACQGELAIAQLKKRTAEIIQQRRTCSQLAKWHQLAKGNSKAIASTYVYKPNFAFNASRAAIVHHWGGGGGGSHYHSAGTKLFNKGFRLRGVVMRHSHQAALRNGKAGQQRCDNRKGGAGGHGGRQARGPAGGRC</sequence>
<name>A0ABN9XZV0_9DINO</name>
<feature type="region of interest" description="Disordered" evidence="1">
    <location>
        <begin position="1"/>
        <end position="81"/>
    </location>
</feature>
<feature type="compositionally biased region" description="Gly residues" evidence="1">
    <location>
        <begin position="198"/>
        <end position="216"/>
    </location>
</feature>
<evidence type="ECO:0000256" key="1">
    <source>
        <dbReference type="SAM" id="MobiDB-lite"/>
    </source>
</evidence>
<feature type="compositionally biased region" description="Basic and acidic residues" evidence="1">
    <location>
        <begin position="60"/>
        <end position="80"/>
    </location>
</feature>
<evidence type="ECO:0000313" key="3">
    <source>
        <dbReference type="Proteomes" id="UP001189429"/>
    </source>
</evidence>
<comment type="caution">
    <text evidence="2">The sequence shown here is derived from an EMBL/GenBank/DDBJ whole genome shotgun (WGS) entry which is preliminary data.</text>
</comment>
<protein>
    <submittedName>
        <fullName evidence="2">Uncharacterized protein</fullName>
    </submittedName>
</protein>
<evidence type="ECO:0000313" key="2">
    <source>
        <dbReference type="EMBL" id="CAK0904098.1"/>
    </source>
</evidence>
<feature type="region of interest" description="Disordered" evidence="1">
    <location>
        <begin position="183"/>
        <end position="216"/>
    </location>
</feature>
<feature type="compositionally biased region" description="Pro residues" evidence="1">
    <location>
        <begin position="8"/>
        <end position="19"/>
    </location>
</feature>
<keyword evidence="3" id="KW-1185">Reference proteome</keyword>
<organism evidence="2 3">
    <name type="scientific">Prorocentrum cordatum</name>
    <dbReference type="NCBI Taxonomy" id="2364126"/>
    <lineage>
        <taxon>Eukaryota</taxon>
        <taxon>Sar</taxon>
        <taxon>Alveolata</taxon>
        <taxon>Dinophyceae</taxon>
        <taxon>Prorocentrales</taxon>
        <taxon>Prorocentraceae</taxon>
        <taxon>Prorocentrum</taxon>
    </lineage>
</organism>